<protein>
    <recommendedName>
        <fullName evidence="1">Cyanophage baseplate Pam3 plug gp18 domain-containing protein</fullName>
    </recommendedName>
</protein>
<evidence type="ECO:0000259" key="1">
    <source>
        <dbReference type="Pfam" id="PF22479"/>
    </source>
</evidence>
<organism evidence="2 3">
    <name type="scientific">Pectobacterium phage Wc4</name>
    <dbReference type="NCBI Taxonomy" id="2652428"/>
    <lineage>
        <taxon>Viruses</taxon>
        <taxon>Duplodnaviria</taxon>
        <taxon>Heunggongvirae</taxon>
        <taxon>Uroviricota</taxon>
        <taxon>Caudoviricetes</taxon>
        <taxon>Andersonviridae</taxon>
        <taxon>Andersonviridae incertae sedis</taxon>
        <taxon>Arnovirus</taxon>
        <taxon>Arnovirus Wc4</taxon>
    </lineage>
</organism>
<dbReference type="EMBL" id="MN270891">
    <property type="protein sequence ID" value="QFP93858.1"/>
    <property type="molecule type" value="Genomic_DNA"/>
</dbReference>
<dbReference type="InterPro" id="IPR054252">
    <property type="entry name" value="Pam3_gp18"/>
</dbReference>
<name>A0A5P8D477_9CAUD</name>
<feature type="domain" description="Cyanophage baseplate Pam3 plug gp18" evidence="1">
    <location>
        <begin position="3"/>
        <end position="103"/>
    </location>
</feature>
<dbReference type="Pfam" id="PF22479">
    <property type="entry name" value="Pam3_gp18"/>
    <property type="match status" value="1"/>
</dbReference>
<proteinExistence type="predicted"/>
<sequence length="113" mass="13064">MAYNITVPDDENSVQTVTLGGTTFRLGLKYKARTQRWYLSLYDNDDNPLLTEKKLVDGQSITGLWDIEGMFGEIFCERSYGTDIYPSRDTLGIDKPFNLVYYTAEEMSWILRL</sequence>
<reference evidence="2 3" key="1">
    <citation type="submission" date="2019-08" db="EMBL/GenBank/DDBJ databases">
        <title>Six bacteriophages against potato bacterial diseases.</title>
        <authorList>
            <person name="Zhang X."/>
            <person name="Kering K."/>
        </authorList>
    </citation>
    <scope>NUCLEOTIDE SEQUENCE [LARGE SCALE GENOMIC DNA]</scope>
</reference>
<dbReference type="Proteomes" id="UP000326781">
    <property type="component" value="Segment"/>
</dbReference>
<evidence type="ECO:0000313" key="3">
    <source>
        <dbReference type="Proteomes" id="UP000326781"/>
    </source>
</evidence>
<keyword evidence="3" id="KW-1185">Reference proteome</keyword>
<accession>A0A5P8D477</accession>
<evidence type="ECO:0000313" key="2">
    <source>
        <dbReference type="EMBL" id="QFP93858.1"/>
    </source>
</evidence>